<keyword evidence="3" id="KW-1015">Disulfide bond</keyword>
<reference evidence="6" key="1">
    <citation type="submission" date="2025-08" db="UniProtKB">
        <authorList>
            <consortium name="Ensembl"/>
        </authorList>
    </citation>
    <scope>IDENTIFICATION</scope>
</reference>
<comment type="similarity">
    <text evidence="1 4">Belongs to the intercrine beta (chemokine CC) family.</text>
</comment>
<reference evidence="6" key="2">
    <citation type="submission" date="2025-09" db="UniProtKB">
        <authorList>
            <consortium name="Ensembl"/>
        </authorList>
    </citation>
    <scope>IDENTIFICATION</scope>
</reference>
<dbReference type="OMA" id="YRHCCRR"/>
<dbReference type="SUPFAM" id="SSF54117">
    <property type="entry name" value="Interleukin 8-like chemokines"/>
    <property type="match status" value="1"/>
</dbReference>
<feature type="domain" description="Chemokine interleukin-8-like" evidence="5">
    <location>
        <begin position="25"/>
        <end position="84"/>
    </location>
</feature>
<organism evidence="6 7">
    <name type="scientific">Haplochromis burtoni</name>
    <name type="common">Burton's mouthbrooder</name>
    <name type="synonym">Chromis burtoni</name>
    <dbReference type="NCBI Taxonomy" id="8153"/>
    <lineage>
        <taxon>Eukaryota</taxon>
        <taxon>Metazoa</taxon>
        <taxon>Chordata</taxon>
        <taxon>Craniata</taxon>
        <taxon>Vertebrata</taxon>
        <taxon>Euteleostomi</taxon>
        <taxon>Actinopterygii</taxon>
        <taxon>Neopterygii</taxon>
        <taxon>Teleostei</taxon>
        <taxon>Neoteleostei</taxon>
        <taxon>Acanthomorphata</taxon>
        <taxon>Ovalentaria</taxon>
        <taxon>Cichlomorphae</taxon>
        <taxon>Cichliformes</taxon>
        <taxon>Cichlidae</taxon>
        <taxon>African cichlids</taxon>
        <taxon>Pseudocrenilabrinae</taxon>
        <taxon>Haplochromini</taxon>
        <taxon>Haplochromis</taxon>
    </lineage>
</organism>
<evidence type="ECO:0000256" key="4">
    <source>
        <dbReference type="RuleBase" id="RU361150"/>
    </source>
</evidence>
<dbReference type="GO" id="GO:0005615">
    <property type="term" value="C:extracellular space"/>
    <property type="evidence" value="ECO:0007669"/>
    <property type="project" value="UniProtKB-KW"/>
</dbReference>
<dbReference type="PANTHER" id="PTHR12015">
    <property type="entry name" value="SMALL INDUCIBLE CYTOKINE A"/>
    <property type="match status" value="1"/>
</dbReference>
<comment type="subcellular location">
    <subcellularLocation>
        <location evidence="4">Secreted</location>
    </subcellularLocation>
</comment>
<dbReference type="PANTHER" id="PTHR12015:SF190">
    <property type="entry name" value="C-C MOTIF CHEMOKINE"/>
    <property type="match status" value="1"/>
</dbReference>
<keyword evidence="4" id="KW-0732">Signal</keyword>
<name>A0A3Q2W596_HAPBU</name>
<proteinExistence type="inferred from homology"/>
<sequence length="104" mass="11744">MVTIKAMVMVIALTICLTANSSDAYRHCCRRYMIGRLQDSIIKGYSVQTDTEMCPINAIIFHTKKGKACANPALKWVIDAVDHIRKKAQKIHQHSSQGREKKTI</sequence>
<dbReference type="InterPro" id="IPR036048">
    <property type="entry name" value="Interleukin_8-like_sf"/>
</dbReference>
<dbReference type="PROSITE" id="PS00472">
    <property type="entry name" value="SMALL_CYTOKINES_CC"/>
    <property type="match status" value="1"/>
</dbReference>
<keyword evidence="7" id="KW-1185">Reference proteome</keyword>
<dbReference type="STRING" id="8153.ENSHBUP00000020613"/>
<dbReference type="Ensembl" id="ENSHBUT00000035999.1">
    <property type="protein sequence ID" value="ENSHBUP00000020613.1"/>
    <property type="gene ID" value="ENSHBUG00000022903.1"/>
</dbReference>
<dbReference type="Pfam" id="PF00048">
    <property type="entry name" value="IL8"/>
    <property type="match status" value="1"/>
</dbReference>
<evidence type="ECO:0000256" key="1">
    <source>
        <dbReference type="ARBA" id="ARBA00010868"/>
    </source>
</evidence>
<dbReference type="SMART" id="SM00199">
    <property type="entry name" value="SCY"/>
    <property type="match status" value="1"/>
</dbReference>
<dbReference type="InterPro" id="IPR001811">
    <property type="entry name" value="Chemokine_IL8-like_dom"/>
</dbReference>
<dbReference type="InterPro" id="IPR000827">
    <property type="entry name" value="Chemokine_CC_CS"/>
</dbReference>
<keyword evidence="2 4" id="KW-0202">Cytokine</keyword>
<keyword evidence="4" id="KW-0145">Chemotaxis</keyword>
<dbReference type="GeneTree" id="ENSGT00940000177035"/>
<keyword evidence="4" id="KW-0964">Secreted</keyword>
<dbReference type="AlphaFoldDB" id="A0A3Q2W596"/>
<evidence type="ECO:0000313" key="6">
    <source>
        <dbReference type="Ensembl" id="ENSHBUP00000020613.1"/>
    </source>
</evidence>
<dbReference type="GO" id="GO:0006955">
    <property type="term" value="P:immune response"/>
    <property type="evidence" value="ECO:0007669"/>
    <property type="project" value="InterPro"/>
</dbReference>
<protein>
    <recommendedName>
        <fullName evidence="4">C-C motif chemokine</fullName>
    </recommendedName>
</protein>
<dbReference type="GO" id="GO:0008009">
    <property type="term" value="F:chemokine activity"/>
    <property type="evidence" value="ECO:0007669"/>
    <property type="project" value="InterPro"/>
</dbReference>
<evidence type="ECO:0000256" key="2">
    <source>
        <dbReference type="ARBA" id="ARBA00022514"/>
    </source>
</evidence>
<evidence type="ECO:0000313" key="7">
    <source>
        <dbReference type="Proteomes" id="UP000264840"/>
    </source>
</evidence>
<accession>A0A3Q2W596</accession>
<dbReference type="Gene3D" id="2.40.50.40">
    <property type="match status" value="1"/>
</dbReference>
<feature type="chain" id="PRO_5018376749" description="C-C motif chemokine" evidence="4">
    <location>
        <begin position="25"/>
        <end position="104"/>
    </location>
</feature>
<dbReference type="InterPro" id="IPR039809">
    <property type="entry name" value="Chemokine_b/g/d"/>
</dbReference>
<evidence type="ECO:0000259" key="5">
    <source>
        <dbReference type="SMART" id="SM00199"/>
    </source>
</evidence>
<evidence type="ECO:0000256" key="3">
    <source>
        <dbReference type="ARBA" id="ARBA00023157"/>
    </source>
</evidence>
<dbReference type="Proteomes" id="UP000264840">
    <property type="component" value="Unplaced"/>
</dbReference>
<feature type="signal peptide" evidence="4">
    <location>
        <begin position="1"/>
        <end position="24"/>
    </location>
</feature>